<dbReference type="Pfam" id="PF11784">
    <property type="entry name" value="DUF3320"/>
    <property type="match status" value="1"/>
</dbReference>
<dbReference type="InterPro" id="IPR041677">
    <property type="entry name" value="DNA2/NAM7_AAA_11"/>
</dbReference>
<dbReference type="SMART" id="SM00952">
    <property type="entry name" value="RAP"/>
    <property type="match status" value="1"/>
</dbReference>
<accession>A0ABW1INP6</accession>
<dbReference type="PANTHER" id="PTHR10887:SF530">
    <property type="entry name" value="SUPERFAMILY I DNA HELICASES"/>
    <property type="match status" value="1"/>
</dbReference>
<dbReference type="InterPro" id="IPR049468">
    <property type="entry name" value="Restrct_endonuc-II-like_dom"/>
</dbReference>
<evidence type="ECO:0000313" key="3">
    <source>
        <dbReference type="Proteomes" id="UP001596250"/>
    </source>
</evidence>
<dbReference type="PANTHER" id="PTHR10887">
    <property type="entry name" value="DNA2/NAM7 HELICASE FAMILY"/>
    <property type="match status" value="1"/>
</dbReference>
<dbReference type="InterPro" id="IPR011335">
    <property type="entry name" value="Restrct_endonuc-II-like"/>
</dbReference>
<dbReference type="InterPro" id="IPR021754">
    <property type="entry name" value="DUF3320"/>
</dbReference>
<dbReference type="CDD" id="cd18808">
    <property type="entry name" value="SF1_C_Upf1"/>
    <property type="match status" value="1"/>
</dbReference>
<dbReference type="Pfam" id="PF18741">
    <property type="entry name" value="MTES_1575"/>
    <property type="match status" value="1"/>
</dbReference>
<dbReference type="Gene3D" id="3.40.960.10">
    <property type="entry name" value="VSR Endonuclease"/>
    <property type="match status" value="1"/>
</dbReference>
<keyword evidence="3" id="KW-1185">Reference proteome</keyword>
<dbReference type="EMBL" id="JBHSQV010000127">
    <property type="protein sequence ID" value="MFC5986691.1"/>
    <property type="molecule type" value="Genomic_DNA"/>
</dbReference>
<dbReference type="Proteomes" id="UP001596250">
    <property type="component" value="Unassembled WGS sequence"/>
</dbReference>
<protein>
    <submittedName>
        <fullName evidence="2">DUF3320 domain-containing protein</fullName>
    </submittedName>
</protein>
<dbReference type="SUPFAM" id="SSF52540">
    <property type="entry name" value="P-loop containing nucleoside triphosphate hydrolases"/>
    <property type="match status" value="1"/>
</dbReference>
<reference evidence="3" key="1">
    <citation type="journal article" date="2019" name="Int. J. Syst. Evol. Microbiol.">
        <title>The Global Catalogue of Microorganisms (GCM) 10K type strain sequencing project: providing services to taxonomists for standard genome sequencing and annotation.</title>
        <authorList>
            <consortium name="The Broad Institute Genomics Platform"/>
            <consortium name="The Broad Institute Genome Sequencing Center for Infectious Disease"/>
            <person name="Wu L."/>
            <person name="Ma J."/>
        </authorList>
    </citation>
    <scope>NUCLEOTIDE SEQUENCE [LARGE SCALE GENOMIC DNA]</scope>
    <source>
        <strain evidence="3">CCM 8749</strain>
    </source>
</reference>
<comment type="caution">
    <text evidence="2">The sequence shown here is derived from an EMBL/GenBank/DDBJ whole genome shotgun (WGS) entry which is preliminary data.</text>
</comment>
<dbReference type="RefSeq" id="WP_379894007.1">
    <property type="nucleotide sequence ID" value="NZ_CBCSCT010000081.1"/>
</dbReference>
<sequence length="1587" mass="179301">MLEHHPIQRKLEAARQELLDLGLRNPLLNYRTLKARGLEIVQEKPTEVFRILVSQKRKMTFLEVNSAKEQPQSELVVSDHQDDVLFPIDHEQVELEVSGQPEETSEPLEHEIDSKLQTPYVEKQLEQRLLNTYYYARTYIEEQGVNILYMALGMLHWKEAGHSQELRKAPLLLVPVQLDRVSARHRFTLSYTEDEIGHNISLSAKMKADFGVDIPALPEDGDPDIVSYFQEVKRAIEGQKGWMVDTNSIVIGFFSFGKFLMYRDLDTALWPEHARPENHPVITALLEDGFQEESSTIPEDDSLDKHIRLADSNHILDADSSQLMAILDAAQGRNMVIQGPPGTGKSQTITNLIAESIGAGKKVLFVSEKMAALEVVKRRLDAAGLGVACLELHSHKTNKKTLLSELKSTLDLGKPGDPGDGDIALLEDLRNRLNEYGEALNSPVGQTGVTPYTALGELVRFASHQSQVTLPKVSASLMESWTAEQFKKREALLEELQNLIRSIGSPAKHPFWGSLKKVVLPADVDELRQAASAAREKAQALISLLQNDAAELQVPMPTHMSGALAFVTMLDKTAAAPEIQHVSLHSPLWKSDAERIMKWIEAGEAYASLRKKYDSILLPEAWEQELLDIRQTIAAYSDKWWRFLSGSYRKAKSRLLGLCKDPKQKTATLIEIVDTVMEARRLKETIMSHEQLGITLFSSQWRGMDSDWRQLSAVCAWTVKLHEEIQDGQLPEWTLDVLSGNKDKAELVKMKSELATATREVHRTASRVTELAEFSTERRFGSDAELDEQELSVLIDLWTDWSERAEALQEMASYNQLIQVCEQEQLQPFTALAEHWDDAEERLVDAFKWNGYQIIVTKAFIERPALAQFDSSRHEHAVQKFRELDQSLALLNRVKLALHHWNKLPSYEAGGQLGVLLREFEKKTRHLPIRQLMLKAGNAIQAIKPIFMMGPLSISTYLQPGSLEFDLVIFDEASQVKPVDAFGAIIRAKQAIVVGDSKQMPPTNFFDSISKEDEGEEDLFVADMESILGLFVGQNAPQRMLRWHYRSRHESLIMVSNHEFYENKLVVFPSPDADKHHSGLIYNYLPHTYYDRGRTRTNPLEAKTVAEAVMEHAKSRPHLTLGVAAFSKVQMEAIQNELEILRRADPSCESFFTSHLHEPFFVKNLENVQGDERDVILISIGYGKTSEGYLAMDFGPLNREGGERRLNVLITRARLRCEVFTNLSSDDIDLNRSNARGVKALKTFLKYADSGQLDIPVATGKDFDSPFEQAVSESLMKLGYEVKSQVGSGGFFIDLAVVDPQSPGRFLLGIECDGAAYHSSRSARDRDRLRQEVLEGLGWRIHRVWSTDWFRHPERELKRVVAAIEEAKMDCTAEDSESLDTNLPHVAYEIERDDSVSKESETGAEPYRAAELHIDLKGKDFHTMPLPLVSSWVLQVVEAESPVHVNEVMKRITDAAGLKRLGSRIQEHLEQAIENAGEVERRGEFLWLKGMQTATVRNRSALTNKKVDYIAKEEMEAAIEKVVRECFGADEDTVIHSVVQTLGFARVTDDIRAYVKPIIEYMIENQALLLKNNMLIAAPNLDEENEA</sequence>
<dbReference type="InterPro" id="IPR041679">
    <property type="entry name" value="DNA2/NAM7-like_C"/>
</dbReference>
<dbReference type="InterPro" id="IPR025103">
    <property type="entry name" value="DUF4011"/>
</dbReference>
<organism evidence="2 3">
    <name type="scientific">Marinicrinis lubricantis</name>
    <dbReference type="NCBI Taxonomy" id="2086470"/>
    <lineage>
        <taxon>Bacteria</taxon>
        <taxon>Bacillati</taxon>
        <taxon>Bacillota</taxon>
        <taxon>Bacilli</taxon>
        <taxon>Bacillales</taxon>
        <taxon>Paenibacillaceae</taxon>
    </lineage>
</organism>
<evidence type="ECO:0000313" key="2">
    <source>
        <dbReference type="EMBL" id="MFC5986691.1"/>
    </source>
</evidence>
<feature type="domain" description="RAP" evidence="1">
    <location>
        <begin position="1310"/>
        <end position="1367"/>
    </location>
</feature>
<evidence type="ECO:0000259" key="1">
    <source>
        <dbReference type="SMART" id="SM00952"/>
    </source>
</evidence>
<dbReference type="Gene3D" id="3.40.50.300">
    <property type="entry name" value="P-loop containing nucleotide triphosphate hydrolases"/>
    <property type="match status" value="3"/>
</dbReference>
<dbReference type="InterPro" id="IPR047187">
    <property type="entry name" value="SF1_C_Upf1"/>
</dbReference>
<proteinExistence type="predicted"/>
<dbReference type="InterPro" id="IPR045055">
    <property type="entry name" value="DNA2/NAM7-like"/>
</dbReference>
<dbReference type="InterPro" id="IPR013584">
    <property type="entry name" value="RAP"/>
</dbReference>
<dbReference type="SUPFAM" id="SSF52980">
    <property type="entry name" value="Restriction endonuclease-like"/>
    <property type="match status" value="1"/>
</dbReference>
<name>A0ABW1INP6_9BACL</name>
<gene>
    <name evidence="2" type="ORF">ACFPXP_09705</name>
</gene>
<dbReference type="Pfam" id="PF13195">
    <property type="entry name" value="DUF4011"/>
    <property type="match status" value="1"/>
</dbReference>
<dbReference type="Pfam" id="PF13086">
    <property type="entry name" value="AAA_11"/>
    <property type="match status" value="1"/>
</dbReference>
<dbReference type="Pfam" id="PF13087">
    <property type="entry name" value="AAA_12"/>
    <property type="match status" value="1"/>
</dbReference>
<dbReference type="InterPro" id="IPR027417">
    <property type="entry name" value="P-loop_NTPase"/>
</dbReference>